<protein>
    <submittedName>
        <fullName evidence="2">Uncharacterized protein</fullName>
    </submittedName>
</protein>
<evidence type="ECO:0000313" key="2">
    <source>
        <dbReference type="EMBL" id="QVI23779.1"/>
    </source>
</evidence>
<evidence type="ECO:0000313" key="3">
    <source>
        <dbReference type="Proteomes" id="UP000683310"/>
    </source>
</evidence>
<feature type="region of interest" description="Disordered" evidence="1">
    <location>
        <begin position="1"/>
        <end position="23"/>
    </location>
</feature>
<reference evidence="2 3" key="1">
    <citation type="submission" date="2021-04" db="EMBL/GenBank/DDBJ databases">
        <title>Nocardia tengchongensis.</title>
        <authorList>
            <person name="Zhuang k."/>
            <person name="Ran Y."/>
            <person name="Li W."/>
        </authorList>
    </citation>
    <scope>NUCLEOTIDE SEQUENCE [LARGE SCALE GENOMIC DNA]</scope>
    <source>
        <strain evidence="2 3">CFH S0057</strain>
    </source>
</reference>
<proteinExistence type="predicted"/>
<keyword evidence="3" id="KW-1185">Reference proteome</keyword>
<accession>A0ABX8CV51</accession>
<dbReference type="EMBL" id="CP074371">
    <property type="protein sequence ID" value="QVI23779.1"/>
    <property type="molecule type" value="Genomic_DNA"/>
</dbReference>
<organism evidence="2 3">
    <name type="scientific">Nocardia tengchongensis</name>
    <dbReference type="NCBI Taxonomy" id="2055889"/>
    <lineage>
        <taxon>Bacteria</taxon>
        <taxon>Bacillati</taxon>
        <taxon>Actinomycetota</taxon>
        <taxon>Actinomycetes</taxon>
        <taxon>Mycobacteriales</taxon>
        <taxon>Nocardiaceae</taxon>
        <taxon>Nocardia</taxon>
    </lineage>
</organism>
<gene>
    <name evidence="2" type="ORF">KHQ06_13715</name>
</gene>
<dbReference type="Proteomes" id="UP000683310">
    <property type="component" value="Chromosome"/>
</dbReference>
<feature type="compositionally biased region" description="Low complexity" evidence="1">
    <location>
        <begin position="1"/>
        <end position="12"/>
    </location>
</feature>
<dbReference type="Pfam" id="PF20341">
    <property type="entry name" value="DUF6636"/>
    <property type="match status" value="1"/>
</dbReference>
<evidence type="ECO:0000256" key="1">
    <source>
        <dbReference type="SAM" id="MobiDB-lite"/>
    </source>
</evidence>
<dbReference type="InterPro" id="IPR046576">
    <property type="entry name" value="DUF6636"/>
</dbReference>
<name>A0ABX8CV51_9NOCA</name>
<sequence>MSATTSSAAAAGGTTGTPVTTLPDRDAATVDARDFQQQETYYFQSPTGNIMCAFTPAHTLGMGCQFEHASVIPAALPGCGTRPDRAVAVQIVEGTAKFLCTSQGIYVGAPLNGGSKGGGKVLEYGQTLIVRGTACTSTTAGVRCDSGGHGFFIAADQQQLF</sequence>